<dbReference type="EMBL" id="LXQA010319986">
    <property type="protein sequence ID" value="MCI43618.1"/>
    <property type="molecule type" value="Genomic_DNA"/>
</dbReference>
<dbReference type="InterPro" id="IPR043128">
    <property type="entry name" value="Rev_trsase/Diguanyl_cyclase"/>
</dbReference>
<feature type="domain" description="Reverse transcriptase/retrotransposon-derived protein RNase H-like" evidence="1">
    <location>
        <begin position="67"/>
        <end position="109"/>
    </location>
</feature>
<dbReference type="Proteomes" id="UP000265520">
    <property type="component" value="Unassembled WGS sequence"/>
</dbReference>
<dbReference type="FunFam" id="3.30.70.270:FF:000020">
    <property type="entry name" value="Transposon Tf2-6 polyprotein-like Protein"/>
    <property type="match status" value="1"/>
</dbReference>
<keyword evidence="2" id="KW-0695">RNA-directed DNA polymerase</keyword>
<organism evidence="2 3">
    <name type="scientific">Trifolium medium</name>
    <dbReference type="NCBI Taxonomy" id="97028"/>
    <lineage>
        <taxon>Eukaryota</taxon>
        <taxon>Viridiplantae</taxon>
        <taxon>Streptophyta</taxon>
        <taxon>Embryophyta</taxon>
        <taxon>Tracheophyta</taxon>
        <taxon>Spermatophyta</taxon>
        <taxon>Magnoliopsida</taxon>
        <taxon>eudicotyledons</taxon>
        <taxon>Gunneridae</taxon>
        <taxon>Pentapetalae</taxon>
        <taxon>rosids</taxon>
        <taxon>fabids</taxon>
        <taxon>Fabales</taxon>
        <taxon>Fabaceae</taxon>
        <taxon>Papilionoideae</taxon>
        <taxon>50 kb inversion clade</taxon>
        <taxon>NPAAA clade</taxon>
        <taxon>Hologalegina</taxon>
        <taxon>IRL clade</taxon>
        <taxon>Trifolieae</taxon>
        <taxon>Trifolium</taxon>
    </lineage>
</organism>
<dbReference type="PANTHER" id="PTHR33064:SF37">
    <property type="entry name" value="RIBONUCLEASE H"/>
    <property type="match status" value="1"/>
</dbReference>
<dbReference type="SUPFAM" id="SSF56672">
    <property type="entry name" value="DNA/RNA polymerases"/>
    <property type="match status" value="1"/>
</dbReference>
<dbReference type="PANTHER" id="PTHR33064">
    <property type="entry name" value="POL PROTEIN"/>
    <property type="match status" value="1"/>
</dbReference>
<name>A0A392S454_9FABA</name>
<dbReference type="InterPro" id="IPR041577">
    <property type="entry name" value="RT_RNaseH_2"/>
</dbReference>
<feature type="non-terminal residue" evidence="2">
    <location>
        <position position="109"/>
    </location>
</feature>
<dbReference type="InterPro" id="IPR051320">
    <property type="entry name" value="Viral_Replic_Matur_Polypro"/>
</dbReference>
<keyword evidence="3" id="KW-1185">Reference proteome</keyword>
<proteinExistence type="predicted"/>
<dbReference type="InterPro" id="IPR043502">
    <property type="entry name" value="DNA/RNA_pol_sf"/>
</dbReference>
<evidence type="ECO:0000259" key="1">
    <source>
        <dbReference type="Pfam" id="PF17919"/>
    </source>
</evidence>
<dbReference type="Gene3D" id="3.30.70.270">
    <property type="match status" value="1"/>
</dbReference>
<feature type="non-terminal residue" evidence="2">
    <location>
        <position position="1"/>
    </location>
</feature>
<dbReference type="GO" id="GO:0003964">
    <property type="term" value="F:RNA-directed DNA polymerase activity"/>
    <property type="evidence" value="ECO:0007669"/>
    <property type="project" value="UniProtKB-KW"/>
</dbReference>
<comment type="caution">
    <text evidence="2">The sequence shown here is derived from an EMBL/GenBank/DDBJ whole genome shotgun (WGS) entry which is preliminary data.</text>
</comment>
<protein>
    <submittedName>
        <fullName evidence="2">RNA-directed DNA polymerase (Reverse transcriptase)</fullName>
    </submittedName>
</protein>
<sequence>GHVISSGGIAVDPAKVEAVQDRGTPESVIEIRSFLGLVGYYRRFIEGFSKLALPLTQLTRKSQAFIWDEKCEKSFQELKRKLTSAPVLILPNPKESFVVYCDASKMGLG</sequence>
<evidence type="ECO:0000313" key="3">
    <source>
        <dbReference type="Proteomes" id="UP000265520"/>
    </source>
</evidence>
<keyword evidence="2" id="KW-0548">Nucleotidyltransferase</keyword>
<dbReference type="Pfam" id="PF17919">
    <property type="entry name" value="RT_RNaseH_2"/>
    <property type="match status" value="1"/>
</dbReference>
<dbReference type="AlphaFoldDB" id="A0A392S454"/>
<reference evidence="2 3" key="1">
    <citation type="journal article" date="2018" name="Front. Plant Sci.">
        <title>Red Clover (Trifolium pratense) and Zigzag Clover (T. medium) - A Picture of Genomic Similarities and Differences.</title>
        <authorList>
            <person name="Dluhosova J."/>
            <person name="Istvanek J."/>
            <person name="Nedelnik J."/>
            <person name="Repkova J."/>
        </authorList>
    </citation>
    <scope>NUCLEOTIDE SEQUENCE [LARGE SCALE GENOMIC DNA]</scope>
    <source>
        <strain evidence="3">cv. 10/8</strain>
        <tissue evidence="2">Leaf</tissue>
    </source>
</reference>
<accession>A0A392S454</accession>
<evidence type="ECO:0000313" key="2">
    <source>
        <dbReference type="EMBL" id="MCI43618.1"/>
    </source>
</evidence>
<keyword evidence="2" id="KW-0808">Transferase</keyword>